<dbReference type="AlphaFoldDB" id="A0AAV7P2H2"/>
<feature type="non-terminal residue" evidence="1">
    <location>
        <position position="1"/>
    </location>
</feature>
<organism evidence="1 2">
    <name type="scientific">Pleurodeles waltl</name>
    <name type="common">Iberian ribbed newt</name>
    <dbReference type="NCBI Taxonomy" id="8319"/>
    <lineage>
        <taxon>Eukaryota</taxon>
        <taxon>Metazoa</taxon>
        <taxon>Chordata</taxon>
        <taxon>Craniata</taxon>
        <taxon>Vertebrata</taxon>
        <taxon>Euteleostomi</taxon>
        <taxon>Amphibia</taxon>
        <taxon>Batrachia</taxon>
        <taxon>Caudata</taxon>
        <taxon>Salamandroidea</taxon>
        <taxon>Salamandridae</taxon>
        <taxon>Pleurodelinae</taxon>
        <taxon>Pleurodeles</taxon>
    </lineage>
</organism>
<gene>
    <name evidence="1" type="ORF">NDU88_008033</name>
</gene>
<dbReference type="Proteomes" id="UP001066276">
    <property type="component" value="Chromosome 8"/>
</dbReference>
<comment type="caution">
    <text evidence="1">The sequence shown here is derived from an EMBL/GenBank/DDBJ whole genome shotgun (WGS) entry which is preliminary data.</text>
</comment>
<sequence>VLVYFSPMEVTERLKLLTKRMFVARPEFCFYIWRADGTQLTVFYPGGCCHSRLVGGRNLMPALPVTQLCLAQPAGTTSLLNKGAHREPARTGSEGKLQNCGQNADMIIKEVGGGSVANPASP</sequence>
<keyword evidence="2" id="KW-1185">Reference proteome</keyword>
<evidence type="ECO:0000313" key="2">
    <source>
        <dbReference type="Proteomes" id="UP001066276"/>
    </source>
</evidence>
<accession>A0AAV7P2H2</accession>
<protein>
    <submittedName>
        <fullName evidence="1">Uncharacterized protein</fullName>
    </submittedName>
</protein>
<reference evidence="1" key="1">
    <citation type="journal article" date="2022" name="bioRxiv">
        <title>Sequencing and chromosome-scale assembly of the giantPleurodeles waltlgenome.</title>
        <authorList>
            <person name="Brown T."/>
            <person name="Elewa A."/>
            <person name="Iarovenko S."/>
            <person name="Subramanian E."/>
            <person name="Araus A.J."/>
            <person name="Petzold A."/>
            <person name="Susuki M."/>
            <person name="Suzuki K.-i.T."/>
            <person name="Hayashi T."/>
            <person name="Toyoda A."/>
            <person name="Oliveira C."/>
            <person name="Osipova E."/>
            <person name="Leigh N.D."/>
            <person name="Simon A."/>
            <person name="Yun M.H."/>
        </authorList>
    </citation>
    <scope>NUCLEOTIDE SEQUENCE</scope>
    <source>
        <strain evidence="1">20211129_DDA</strain>
        <tissue evidence="1">Liver</tissue>
    </source>
</reference>
<evidence type="ECO:0000313" key="1">
    <source>
        <dbReference type="EMBL" id="KAJ1119848.1"/>
    </source>
</evidence>
<dbReference type="EMBL" id="JANPWB010000012">
    <property type="protein sequence ID" value="KAJ1119848.1"/>
    <property type="molecule type" value="Genomic_DNA"/>
</dbReference>
<proteinExistence type="predicted"/>
<name>A0AAV7P2H2_PLEWA</name>